<organism evidence="2 3">
    <name type="scientific">Caenorhabditis nigoni</name>
    <dbReference type="NCBI Taxonomy" id="1611254"/>
    <lineage>
        <taxon>Eukaryota</taxon>
        <taxon>Metazoa</taxon>
        <taxon>Ecdysozoa</taxon>
        <taxon>Nematoda</taxon>
        <taxon>Chromadorea</taxon>
        <taxon>Rhabditida</taxon>
        <taxon>Rhabditina</taxon>
        <taxon>Rhabditomorpha</taxon>
        <taxon>Rhabditoidea</taxon>
        <taxon>Rhabditidae</taxon>
        <taxon>Peloderinae</taxon>
        <taxon>Caenorhabditis</taxon>
    </lineage>
</organism>
<gene>
    <name evidence="2" type="primary">Cni-B0524.6</name>
    <name evidence="2" type="synonym">Cnig_chr_III.g8832</name>
    <name evidence="2" type="ORF">B9Z55_008832</name>
</gene>
<feature type="region of interest" description="Disordered" evidence="1">
    <location>
        <begin position="145"/>
        <end position="173"/>
    </location>
</feature>
<evidence type="ECO:0000313" key="3">
    <source>
        <dbReference type="Proteomes" id="UP000230233"/>
    </source>
</evidence>
<sequence>MRPETVKMVRIRGSDGRNDSGSVSPPGLAISGDEKAIFVEKMRKIYGKGGQNTNTEELNLKIEQLWNGLRPAQREKFIGKENSTAKSPSPHKKEPAPMLERRNNCKAIAKVLDLKPATKSGNSYSQAIKGRMKSWRKEGHMINSRICPPSPPRHHTAHQQPSSSSTSSTQIPPEIPFLIVKTDPKQPENGPEFEFPVLEAPKSVETPKIVQKLVEKSIETPKISFNCPKKIIKTTIRSTVRKPQISTKKLVKKVIPIAQPCYQLSYDEACREYYHTLSHSFLKDSDFPANDSLLPVYADIVQGFQPIREYKFGNLL</sequence>
<comment type="caution">
    <text evidence="2">The sequence shown here is derived from an EMBL/GenBank/DDBJ whole genome shotgun (WGS) entry which is preliminary data.</text>
</comment>
<evidence type="ECO:0000256" key="1">
    <source>
        <dbReference type="SAM" id="MobiDB-lite"/>
    </source>
</evidence>
<reference evidence="3" key="1">
    <citation type="submission" date="2017-10" db="EMBL/GenBank/DDBJ databases">
        <title>Rapid genome shrinkage in a self-fertile nematode reveals novel sperm competition proteins.</title>
        <authorList>
            <person name="Yin D."/>
            <person name="Schwarz E.M."/>
            <person name="Thomas C.G."/>
            <person name="Felde R.L."/>
            <person name="Korf I.F."/>
            <person name="Cutter A.D."/>
            <person name="Schartner C.M."/>
            <person name="Ralston E.J."/>
            <person name="Meyer B.J."/>
            <person name="Haag E.S."/>
        </authorList>
    </citation>
    <scope>NUCLEOTIDE SEQUENCE [LARGE SCALE GENOMIC DNA]</scope>
    <source>
        <strain evidence="3">JU1422</strain>
    </source>
</reference>
<evidence type="ECO:0000313" key="2">
    <source>
        <dbReference type="EMBL" id="PIC41398.1"/>
    </source>
</evidence>
<keyword evidence="3" id="KW-1185">Reference proteome</keyword>
<dbReference type="AlphaFoldDB" id="A0A2G5UPF9"/>
<dbReference type="OrthoDB" id="5810359at2759"/>
<proteinExistence type="predicted"/>
<name>A0A2G5UPF9_9PELO</name>
<feature type="compositionally biased region" description="Basic and acidic residues" evidence="1">
    <location>
        <begin position="1"/>
        <end position="18"/>
    </location>
</feature>
<accession>A0A2G5UPF9</accession>
<protein>
    <submittedName>
        <fullName evidence="2">Uncharacterized protein</fullName>
    </submittedName>
</protein>
<dbReference type="Proteomes" id="UP000230233">
    <property type="component" value="Chromosome III"/>
</dbReference>
<feature type="compositionally biased region" description="Low complexity" evidence="1">
    <location>
        <begin position="158"/>
        <end position="172"/>
    </location>
</feature>
<dbReference type="EMBL" id="PDUG01000003">
    <property type="protein sequence ID" value="PIC41398.1"/>
    <property type="molecule type" value="Genomic_DNA"/>
</dbReference>
<feature type="region of interest" description="Disordered" evidence="1">
    <location>
        <begin position="1"/>
        <end position="28"/>
    </location>
</feature>